<evidence type="ECO:0000313" key="3">
    <source>
        <dbReference type="Proteomes" id="UP000886523"/>
    </source>
</evidence>
<comment type="caution">
    <text evidence="2">The sequence shown here is derived from an EMBL/GenBank/DDBJ whole genome shotgun (WGS) entry which is preliminary data.</text>
</comment>
<protein>
    <submittedName>
        <fullName evidence="2">Uncharacterized protein</fullName>
    </submittedName>
</protein>
<dbReference type="EMBL" id="MU128942">
    <property type="protein sequence ID" value="KAF9516215.1"/>
    <property type="molecule type" value="Genomic_DNA"/>
</dbReference>
<feature type="region of interest" description="Disordered" evidence="1">
    <location>
        <begin position="242"/>
        <end position="273"/>
    </location>
</feature>
<sequence length="273" mass="29899">MTEDTYYGANAKSSLVFKSNTRHDAPPYQGIWVNKESETVADIIVFGIIKSADVGPYGNQSTAPPNSWNISKIRSAKRCVVIHMPRDAGATLQKTFKEICRSLYELEDDVIDKGAPNSYDDDAESAKEEEVKIIYSCPYCDPKGYFENLKDSEKKGFIYHVDCGAYDSEGTTVNIDDLESAFLPGMAVIASINPHFVGLAFKNDFPSSAQLDDTSPSKCRTTPKEFNIGPSPKKKLFIVHSPADKEPPKKTVPAAVLPVSPTPKCSSSKKGKS</sequence>
<dbReference type="AlphaFoldDB" id="A0A9P6B291"/>
<reference evidence="2" key="1">
    <citation type="journal article" date="2020" name="Nat. Commun.">
        <title>Large-scale genome sequencing of mycorrhizal fungi provides insights into the early evolution of symbiotic traits.</title>
        <authorList>
            <person name="Miyauchi S."/>
            <person name="Kiss E."/>
            <person name="Kuo A."/>
            <person name="Drula E."/>
            <person name="Kohler A."/>
            <person name="Sanchez-Garcia M."/>
            <person name="Morin E."/>
            <person name="Andreopoulos B."/>
            <person name="Barry K.W."/>
            <person name="Bonito G."/>
            <person name="Buee M."/>
            <person name="Carver A."/>
            <person name="Chen C."/>
            <person name="Cichocki N."/>
            <person name="Clum A."/>
            <person name="Culley D."/>
            <person name="Crous P.W."/>
            <person name="Fauchery L."/>
            <person name="Girlanda M."/>
            <person name="Hayes R.D."/>
            <person name="Keri Z."/>
            <person name="LaButti K."/>
            <person name="Lipzen A."/>
            <person name="Lombard V."/>
            <person name="Magnuson J."/>
            <person name="Maillard F."/>
            <person name="Murat C."/>
            <person name="Nolan M."/>
            <person name="Ohm R.A."/>
            <person name="Pangilinan J."/>
            <person name="Pereira M.F."/>
            <person name="Perotto S."/>
            <person name="Peter M."/>
            <person name="Pfister S."/>
            <person name="Riley R."/>
            <person name="Sitrit Y."/>
            <person name="Stielow J.B."/>
            <person name="Szollosi G."/>
            <person name="Zifcakova L."/>
            <person name="Stursova M."/>
            <person name="Spatafora J.W."/>
            <person name="Tedersoo L."/>
            <person name="Vaario L.M."/>
            <person name="Yamada A."/>
            <person name="Yan M."/>
            <person name="Wang P."/>
            <person name="Xu J."/>
            <person name="Bruns T."/>
            <person name="Baldrian P."/>
            <person name="Vilgalys R."/>
            <person name="Dunand C."/>
            <person name="Henrissat B."/>
            <person name="Grigoriev I.V."/>
            <person name="Hibbett D."/>
            <person name="Nagy L.G."/>
            <person name="Martin F.M."/>
        </authorList>
    </citation>
    <scope>NUCLEOTIDE SEQUENCE</scope>
    <source>
        <strain evidence="2">UP504</strain>
    </source>
</reference>
<dbReference type="OrthoDB" id="3325726at2759"/>
<evidence type="ECO:0000256" key="1">
    <source>
        <dbReference type="SAM" id="MobiDB-lite"/>
    </source>
</evidence>
<evidence type="ECO:0000313" key="2">
    <source>
        <dbReference type="EMBL" id="KAF9516215.1"/>
    </source>
</evidence>
<gene>
    <name evidence="2" type="ORF">BS47DRAFT_1360500</name>
</gene>
<organism evidence="2 3">
    <name type="scientific">Hydnum rufescens UP504</name>
    <dbReference type="NCBI Taxonomy" id="1448309"/>
    <lineage>
        <taxon>Eukaryota</taxon>
        <taxon>Fungi</taxon>
        <taxon>Dikarya</taxon>
        <taxon>Basidiomycota</taxon>
        <taxon>Agaricomycotina</taxon>
        <taxon>Agaricomycetes</taxon>
        <taxon>Cantharellales</taxon>
        <taxon>Hydnaceae</taxon>
        <taxon>Hydnum</taxon>
    </lineage>
</organism>
<keyword evidence="3" id="KW-1185">Reference proteome</keyword>
<dbReference type="Proteomes" id="UP000886523">
    <property type="component" value="Unassembled WGS sequence"/>
</dbReference>
<accession>A0A9P6B291</accession>
<name>A0A9P6B291_9AGAM</name>
<proteinExistence type="predicted"/>